<organism evidence="3 4">
    <name type="scientific">Erwinia pyri</name>
    <dbReference type="NCBI Taxonomy" id="3062598"/>
    <lineage>
        <taxon>Bacteria</taxon>
        <taxon>Pseudomonadati</taxon>
        <taxon>Pseudomonadota</taxon>
        <taxon>Gammaproteobacteria</taxon>
        <taxon>Enterobacterales</taxon>
        <taxon>Erwiniaceae</taxon>
        <taxon>Erwinia</taxon>
    </lineage>
</organism>
<dbReference type="Proteomes" id="UP001228139">
    <property type="component" value="Chromosome"/>
</dbReference>
<reference evidence="3 4" key="1">
    <citation type="submission" date="2023-07" db="EMBL/GenBank/DDBJ databases">
        <title>Pathogenic bacteria of pear tree diseases.</title>
        <authorList>
            <person name="Zhang Z."/>
            <person name="He L."/>
            <person name="Huang R."/>
        </authorList>
    </citation>
    <scope>NUCLEOTIDE SEQUENCE [LARGE SCALE GENOMIC DNA]</scope>
    <source>
        <strain evidence="3 4">DE2</strain>
    </source>
</reference>
<keyword evidence="1" id="KW-1133">Transmembrane helix</keyword>
<dbReference type="AlphaFoldDB" id="A0AA50DK68"/>
<name>A0AA50DK68_9GAMM</name>
<evidence type="ECO:0000259" key="2">
    <source>
        <dbReference type="Pfam" id="PF25319"/>
    </source>
</evidence>
<protein>
    <recommendedName>
        <fullName evidence="2">DNA utilization protein HofO C-terminal domain-containing protein</fullName>
    </recommendedName>
</protein>
<accession>A0AA50DK68</accession>
<keyword evidence="1" id="KW-0472">Membrane</keyword>
<keyword evidence="4" id="KW-1185">Reference proteome</keyword>
<dbReference type="KEGG" id="epi:Q3V30_01765"/>
<gene>
    <name evidence="3" type="ORF">Q3V30_01765</name>
</gene>
<feature type="transmembrane region" description="Helical" evidence="1">
    <location>
        <begin position="12"/>
        <end position="35"/>
    </location>
</feature>
<keyword evidence="1" id="KW-0812">Transmembrane</keyword>
<evidence type="ECO:0000313" key="3">
    <source>
        <dbReference type="EMBL" id="WLS79272.1"/>
    </source>
</evidence>
<dbReference type="RefSeq" id="WP_306209896.1">
    <property type="nucleotide sequence ID" value="NZ_CP132353.1"/>
</dbReference>
<evidence type="ECO:0000256" key="1">
    <source>
        <dbReference type="SAM" id="Phobius"/>
    </source>
</evidence>
<dbReference type="InterPro" id="IPR057522">
    <property type="entry name" value="HofO_C"/>
</dbReference>
<dbReference type="EMBL" id="CP132353">
    <property type="protein sequence ID" value="WLS79272.1"/>
    <property type="molecule type" value="Genomic_DNA"/>
</dbReference>
<proteinExistence type="predicted"/>
<sequence length="166" mass="18438">MSKLFYRWLSCSLWLQGGSVSLFFTLLAGLLWGFWGAPVQQNSLRLIQLQRQQMGDYQQLMRSLAAKGTLAGIASEIAQLKQAAEPGGREVFSLQRLTEVTKSSLAEWQPASQGGSLALLLTWPQVESVFSYLSSLPTGVALPDFTLKPEKQQLRLHLSLAVKDER</sequence>
<feature type="domain" description="DNA utilization protein HofO C-terminal" evidence="2">
    <location>
        <begin position="92"/>
        <end position="163"/>
    </location>
</feature>
<evidence type="ECO:0000313" key="4">
    <source>
        <dbReference type="Proteomes" id="UP001228139"/>
    </source>
</evidence>
<dbReference type="Pfam" id="PF25319">
    <property type="entry name" value="HofO"/>
    <property type="match status" value="1"/>
</dbReference>